<keyword evidence="2 5" id="KW-0812">Transmembrane</keyword>
<proteinExistence type="predicted"/>
<dbReference type="Pfam" id="PF04932">
    <property type="entry name" value="Wzy_C"/>
    <property type="match status" value="1"/>
</dbReference>
<keyword evidence="9" id="KW-1185">Reference proteome</keyword>
<evidence type="ECO:0000256" key="1">
    <source>
        <dbReference type="ARBA" id="ARBA00004141"/>
    </source>
</evidence>
<keyword evidence="3 5" id="KW-1133">Transmembrane helix</keyword>
<name>I1YEK2_METFJ</name>
<protein>
    <submittedName>
        <fullName evidence="8">Lipid A core-O-antigen ligase</fullName>
    </submittedName>
</protein>
<feature type="transmembrane region" description="Helical" evidence="5">
    <location>
        <begin position="222"/>
        <end position="241"/>
    </location>
</feature>
<dbReference type="STRING" id="754477.Q7C_164"/>
<keyword evidence="4 5" id="KW-0472">Membrane</keyword>
<feature type="domain" description="O-antigen ligase-related" evidence="6">
    <location>
        <begin position="208"/>
        <end position="358"/>
    </location>
</feature>
<dbReference type="PANTHER" id="PTHR37422:SF13">
    <property type="entry name" value="LIPOPOLYSACCHARIDE BIOSYNTHESIS PROTEIN PA4999-RELATED"/>
    <property type="match status" value="1"/>
</dbReference>
<evidence type="ECO:0000256" key="3">
    <source>
        <dbReference type="ARBA" id="ARBA00022989"/>
    </source>
</evidence>
<dbReference type="InterPro" id="IPR007016">
    <property type="entry name" value="O-antigen_ligase-rel_domated"/>
</dbReference>
<comment type="subcellular location">
    <subcellularLocation>
        <location evidence="1">Membrane</location>
        <topology evidence="1">Multi-pass membrane protein</topology>
    </subcellularLocation>
</comment>
<dbReference type="AlphaFoldDB" id="I1YEK2"/>
<dbReference type="RefSeq" id="WP_014702795.1">
    <property type="nucleotide sequence ID" value="NC_017856.1"/>
</dbReference>
<dbReference type="PANTHER" id="PTHR37422">
    <property type="entry name" value="TEICHURONIC ACID BIOSYNTHESIS PROTEIN TUAE"/>
    <property type="match status" value="1"/>
</dbReference>
<accession>I1YEK2</accession>
<feature type="domain" description="Virulence factor membrane-bound polymerase C-terminal" evidence="7">
    <location>
        <begin position="379"/>
        <end position="559"/>
    </location>
</feature>
<feature type="transmembrane region" description="Helical" evidence="5">
    <location>
        <begin position="248"/>
        <end position="265"/>
    </location>
</feature>
<dbReference type="InterPro" id="IPR051533">
    <property type="entry name" value="WaaL-like"/>
</dbReference>
<feature type="transmembrane region" description="Helical" evidence="5">
    <location>
        <begin position="98"/>
        <end position="116"/>
    </location>
</feature>
<dbReference type="OrthoDB" id="5596698at2"/>
<dbReference type="Proteomes" id="UP000009145">
    <property type="component" value="Chromosome"/>
</dbReference>
<evidence type="ECO:0000256" key="2">
    <source>
        <dbReference type="ARBA" id="ARBA00022692"/>
    </source>
</evidence>
<feature type="transmembrane region" description="Helical" evidence="5">
    <location>
        <begin position="399"/>
        <end position="415"/>
    </location>
</feature>
<feature type="transmembrane region" description="Helical" evidence="5">
    <location>
        <begin position="199"/>
        <end position="216"/>
    </location>
</feature>
<evidence type="ECO:0000313" key="8">
    <source>
        <dbReference type="EMBL" id="AFJ01345.1"/>
    </source>
</evidence>
<feature type="transmembrane region" description="Helical" evidence="5">
    <location>
        <begin position="436"/>
        <end position="457"/>
    </location>
</feature>
<feature type="transmembrane region" description="Helical" evidence="5">
    <location>
        <begin position="128"/>
        <end position="149"/>
    </location>
</feature>
<dbReference type="PATRIC" id="fig|754477.3.peg.164"/>
<dbReference type="GO" id="GO:0016874">
    <property type="term" value="F:ligase activity"/>
    <property type="evidence" value="ECO:0007669"/>
    <property type="project" value="UniProtKB-KW"/>
</dbReference>
<reference evidence="8 9" key="1">
    <citation type="journal article" date="2012" name="J. Bacteriol.">
        <title>Complete genome sequences of Methylophaga sp. strain JAM1 and Methylophaga sp. strain JAM7.</title>
        <authorList>
            <person name="Villeneuve C."/>
            <person name="Martineau C."/>
            <person name="Mauffrey F."/>
            <person name="Villemur R."/>
        </authorList>
    </citation>
    <scope>NUCLEOTIDE SEQUENCE [LARGE SCALE GENOMIC DNA]</scope>
    <source>
        <strain evidence="8 9">JAM7</strain>
    </source>
</reference>
<feature type="transmembrane region" description="Helical" evidence="5">
    <location>
        <begin position="343"/>
        <end position="370"/>
    </location>
</feature>
<feature type="transmembrane region" description="Helical" evidence="5">
    <location>
        <begin position="44"/>
        <end position="61"/>
    </location>
</feature>
<feature type="transmembrane region" description="Helical" evidence="5">
    <location>
        <begin position="12"/>
        <end position="29"/>
    </location>
</feature>
<gene>
    <name evidence="8" type="ordered locus">Q7C_164</name>
</gene>
<dbReference type="Pfam" id="PF11846">
    <property type="entry name" value="Wzy_C_2"/>
    <property type="match status" value="1"/>
</dbReference>
<dbReference type="KEGG" id="mec:Q7C_164"/>
<evidence type="ECO:0000256" key="5">
    <source>
        <dbReference type="SAM" id="Phobius"/>
    </source>
</evidence>
<dbReference type="InterPro" id="IPR021797">
    <property type="entry name" value="Wzy_C_2"/>
</dbReference>
<dbReference type="GO" id="GO:0016020">
    <property type="term" value="C:membrane"/>
    <property type="evidence" value="ECO:0007669"/>
    <property type="project" value="UniProtKB-SubCell"/>
</dbReference>
<evidence type="ECO:0000259" key="7">
    <source>
        <dbReference type="Pfam" id="PF11846"/>
    </source>
</evidence>
<dbReference type="HOGENOM" id="CLU_034284_0_0_6"/>
<feature type="transmembrane region" description="Helical" evidence="5">
    <location>
        <begin position="73"/>
        <end position="92"/>
    </location>
</feature>
<dbReference type="eggNOG" id="COG3307">
    <property type="taxonomic scope" value="Bacteria"/>
</dbReference>
<sequence>MTNAVPARLNWRLPEILLAMLFVLAPLYYHPNLGGEGLRIPHNAMIWLVALLFVGVSLRQVMQRQLIRLPSGFWLFAAFPLLVTLSGFIAGVEQPLKWAFRMLTIWIGLLFFISVLQLTLTSQRQRQLLTVIVLAGLIHVLIGILQLLFHADLPFLRSPTGAPTGLFQQINNHSTYLVTLIGIALYLLTPSQSDKPSPLITVLFIVFMAGAAFVIGASGSRIGALTLLTMLGLILAARFNLLRLNKGPVLLALAVIMIGFVSGVISSQSRVIDKVTALDSGFSGEARLSIYKLSSDLLLEKPLTGHGIGSFPHQFQNAKPAFYQQNPDAYFGKKLISHPHNELFFWGVEGGLLALVGLLLTALAVAMVLWRSGYQRGLTGLALVAPIAMHLLVELPFYISALHWFLWLFLLAWVFRPNLKDKPFNLSKAMTITIRFGGLTAMVIGVLFLLHTFYANYQLVNYQDISRQTDEIYLQHAKINPYLGQVAQEVDMSILFHSALNARNAQFMEIYIPWAEKRIADEPKPYLVTNLATAYSVLQQVTEACRVRQYGQSLYPDDATLGELPEYCH</sequence>
<evidence type="ECO:0000259" key="6">
    <source>
        <dbReference type="Pfam" id="PF04932"/>
    </source>
</evidence>
<dbReference type="EMBL" id="CP003380">
    <property type="protein sequence ID" value="AFJ01345.1"/>
    <property type="molecule type" value="Genomic_DNA"/>
</dbReference>
<keyword evidence="8" id="KW-0436">Ligase</keyword>
<feature type="transmembrane region" description="Helical" evidence="5">
    <location>
        <begin position="169"/>
        <end position="187"/>
    </location>
</feature>
<organism evidence="8 9">
    <name type="scientific">Methylophaga frappieri (strain ATCC BAA-2434 / DSM 25690 / JAM7)</name>
    <dbReference type="NCBI Taxonomy" id="754477"/>
    <lineage>
        <taxon>Bacteria</taxon>
        <taxon>Pseudomonadati</taxon>
        <taxon>Pseudomonadota</taxon>
        <taxon>Gammaproteobacteria</taxon>
        <taxon>Thiotrichales</taxon>
        <taxon>Piscirickettsiaceae</taxon>
        <taxon>Methylophaga</taxon>
    </lineage>
</organism>
<evidence type="ECO:0000256" key="4">
    <source>
        <dbReference type="ARBA" id="ARBA00023136"/>
    </source>
</evidence>
<evidence type="ECO:0000313" key="9">
    <source>
        <dbReference type="Proteomes" id="UP000009145"/>
    </source>
</evidence>